<keyword evidence="3 6" id="KW-1015">Disulfide bond</keyword>
<sequence length="302" mass="31953">MADKIVKAIAGDGYVKAIAITSTELTERARKIHNTTPLATAALGRALAAVSMLGSMLKEEAGSVTLRINGGGPLGTILTVSDSGGNVRGYLQNPDAELPLKRNGKLDVGGGVGTDGSVTISRDLGLKEPYVGSVPLVSGEIAEDVAAYFAESEQTPTVCALGVLVDVDHHVLAAGGYLIQLLPGAEEDLIDTIEQAVREAGPVTSILTNGGSAETLLERALAGLNPEILESFPMEYRCYCTRDRVTRALISMGRQELYDLAEEQGGAELTCQFCDRVYDYTKEEILGLADSARLKSRRNEAP</sequence>
<dbReference type="RefSeq" id="WP_084235476.1">
    <property type="nucleotide sequence ID" value="NZ_FWXW01000010.1"/>
</dbReference>
<evidence type="ECO:0000256" key="5">
    <source>
        <dbReference type="ARBA" id="ARBA00023284"/>
    </source>
</evidence>
<dbReference type="SUPFAM" id="SSF64397">
    <property type="entry name" value="Hsp33 domain"/>
    <property type="match status" value="1"/>
</dbReference>
<evidence type="ECO:0000313" key="8">
    <source>
        <dbReference type="Proteomes" id="UP000192790"/>
    </source>
</evidence>
<dbReference type="GO" id="GO:0051082">
    <property type="term" value="F:unfolded protein binding"/>
    <property type="evidence" value="ECO:0007669"/>
    <property type="project" value="UniProtKB-UniRule"/>
</dbReference>
<dbReference type="PANTHER" id="PTHR30111">
    <property type="entry name" value="33 KDA CHAPERONIN"/>
    <property type="match status" value="1"/>
</dbReference>
<dbReference type="InterPro" id="IPR016154">
    <property type="entry name" value="Heat_shock_Hsp33_C"/>
</dbReference>
<gene>
    <name evidence="6" type="primary">hslO</name>
    <name evidence="7" type="ORF">SAMN02745168_0054</name>
</gene>
<keyword evidence="2 6" id="KW-0862">Zinc</keyword>
<proteinExistence type="inferred from homology"/>
<dbReference type="Proteomes" id="UP000192790">
    <property type="component" value="Unassembled WGS sequence"/>
</dbReference>
<feature type="disulfide bond" description="Redox-active" evidence="6">
    <location>
        <begin position="271"/>
        <end position="274"/>
    </location>
</feature>
<comment type="function">
    <text evidence="6">Redox regulated molecular chaperone. Protects both thermally unfolding and oxidatively damaged proteins from irreversible aggregation. Plays an important role in the bacterial defense system toward oxidative stress.</text>
</comment>
<dbReference type="GO" id="GO:0044183">
    <property type="term" value="F:protein folding chaperone"/>
    <property type="evidence" value="ECO:0007669"/>
    <property type="project" value="TreeGrafter"/>
</dbReference>
<dbReference type="GO" id="GO:0042026">
    <property type="term" value="P:protein refolding"/>
    <property type="evidence" value="ECO:0007669"/>
    <property type="project" value="TreeGrafter"/>
</dbReference>
<dbReference type="PANTHER" id="PTHR30111:SF1">
    <property type="entry name" value="33 KDA CHAPERONIN"/>
    <property type="match status" value="1"/>
</dbReference>
<dbReference type="Pfam" id="PF01430">
    <property type="entry name" value="HSP33"/>
    <property type="match status" value="1"/>
</dbReference>
<dbReference type="STRING" id="1122930.SAMN02745168_0054"/>
<evidence type="ECO:0000256" key="3">
    <source>
        <dbReference type="ARBA" id="ARBA00023157"/>
    </source>
</evidence>
<feature type="disulfide bond" description="Redox-active" evidence="6">
    <location>
        <begin position="238"/>
        <end position="240"/>
    </location>
</feature>
<protein>
    <recommendedName>
        <fullName evidence="6">33 kDa chaperonin</fullName>
    </recommendedName>
    <alternativeName>
        <fullName evidence="6">Heat shock protein 33 homolog</fullName>
        <shortName evidence="6">HSP33</shortName>
    </alternativeName>
</protein>
<dbReference type="InterPro" id="IPR016153">
    <property type="entry name" value="Heat_shock_Hsp33_N"/>
</dbReference>
<evidence type="ECO:0000313" key="7">
    <source>
        <dbReference type="EMBL" id="SMC85656.1"/>
    </source>
</evidence>
<dbReference type="EMBL" id="FWXW01000010">
    <property type="protein sequence ID" value="SMC85656.1"/>
    <property type="molecule type" value="Genomic_DNA"/>
</dbReference>
<comment type="PTM">
    <text evidence="6">Under oxidizing conditions two disulfide bonds are formed involving the reactive cysteines. Under reducing conditions zinc is bound to the reactive cysteines and the protein is inactive.</text>
</comment>
<dbReference type="Gene3D" id="3.90.1280.10">
    <property type="entry name" value="HSP33 redox switch-like"/>
    <property type="match status" value="1"/>
</dbReference>
<accession>A0A1W2CKW2</accession>
<evidence type="ECO:0000256" key="1">
    <source>
        <dbReference type="ARBA" id="ARBA00022490"/>
    </source>
</evidence>
<dbReference type="GO" id="GO:0005737">
    <property type="term" value="C:cytoplasm"/>
    <property type="evidence" value="ECO:0007669"/>
    <property type="project" value="UniProtKB-SubCell"/>
</dbReference>
<dbReference type="SUPFAM" id="SSF118352">
    <property type="entry name" value="HSP33 redox switch-like"/>
    <property type="match status" value="1"/>
</dbReference>
<keyword evidence="1 6" id="KW-0963">Cytoplasm</keyword>
<dbReference type="HAMAP" id="MF_00117">
    <property type="entry name" value="HslO"/>
    <property type="match status" value="1"/>
</dbReference>
<comment type="similarity">
    <text evidence="6">Belongs to the HSP33 family.</text>
</comment>
<evidence type="ECO:0000256" key="2">
    <source>
        <dbReference type="ARBA" id="ARBA00022833"/>
    </source>
</evidence>
<name>A0A1W2CKW2_9FIRM</name>
<dbReference type="AlphaFoldDB" id="A0A1W2CKW2"/>
<keyword evidence="4 6" id="KW-0143">Chaperone</keyword>
<reference evidence="7 8" key="1">
    <citation type="submission" date="2017-04" db="EMBL/GenBank/DDBJ databases">
        <authorList>
            <person name="Afonso C.L."/>
            <person name="Miller P.J."/>
            <person name="Scott M.A."/>
            <person name="Spackman E."/>
            <person name="Goraichik I."/>
            <person name="Dimitrov K.M."/>
            <person name="Suarez D.L."/>
            <person name="Swayne D.E."/>
        </authorList>
    </citation>
    <scope>NUCLEOTIDE SEQUENCE [LARGE SCALE GENOMIC DNA]</scope>
    <source>
        <strain evidence="7 8">DSM 12816</strain>
    </source>
</reference>
<keyword evidence="5 6" id="KW-0676">Redox-active center</keyword>
<keyword evidence="8" id="KW-1185">Reference proteome</keyword>
<dbReference type="Gene3D" id="3.55.30.10">
    <property type="entry name" value="Hsp33 domain"/>
    <property type="match status" value="1"/>
</dbReference>
<dbReference type="PIRSF" id="PIRSF005261">
    <property type="entry name" value="Heat_shock_Hsp33"/>
    <property type="match status" value="1"/>
</dbReference>
<comment type="subcellular location">
    <subcellularLocation>
        <location evidence="6">Cytoplasm</location>
    </subcellularLocation>
</comment>
<evidence type="ECO:0000256" key="6">
    <source>
        <dbReference type="HAMAP-Rule" id="MF_00117"/>
    </source>
</evidence>
<evidence type="ECO:0000256" key="4">
    <source>
        <dbReference type="ARBA" id="ARBA00023186"/>
    </source>
</evidence>
<dbReference type="InterPro" id="IPR000397">
    <property type="entry name" value="Heat_shock_Hsp33"/>
</dbReference>
<organism evidence="7 8">
    <name type="scientific">Papillibacter cinnamivorans DSM 12816</name>
    <dbReference type="NCBI Taxonomy" id="1122930"/>
    <lineage>
        <taxon>Bacteria</taxon>
        <taxon>Bacillati</taxon>
        <taxon>Bacillota</taxon>
        <taxon>Clostridia</taxon>
        <taxon>Eubacteriales</taxon>
        <taxon>Oscillospiraceae</taxon>
        <taxon>Papillibacter</taxon>
    </lineage>
</organism>
<dbReference type="CDD" id="cd00498">
    <property type="entry name" value="Hsp33"/>
    <property type="match status" value="1"/>
</dbReference>
<dbReference type="OrthoDB" id="9776534at2"/>
<dbReference type="NCBIfam" id="NF001033">
    <property type="entry name" value="PRK00114.1"/>
    <property type="match status" value="1"/>
</dbReference>